<feature type="domain" description="Phosphotransferase system EIIB component type 2/3" evidence="2">
    <location>
        <begin position="4"/>
        <end position="98"/>
    </location>
</feature>
<dbReference type="Pfam" id="PF02302">
    <property type="entry name" value="PTS_IIB"/>
    <property type="match status" value="1"/>
</dbReference>
<reference evidence="3 4" key="1">
    <citation type="journal article" date="2015" name="Genome Announc.">
        <title>Expanding the biotechnology potential of lactobacilli through comparative genomics of 213 strains and associated genera.</title>
        <authorList>
            <person name="Sun Z."/>
            <person name="Harris H.M."/>
            <person name="McCann A."/>
            <person name="Guo C."/>
            <person name="Argimon S."/>
            <person name="Zhang W."/>
            <person name="Yang X."/>
            <person name="Jeffery I.B."/>
            <person name="Cooney J.C."/>
            <person name="Kagawa T.F."/>
            <person name="Liu W."/>
            <person name="Song Y."/>
            <person name="Salvetti E."/>
            <person name="Wrobel A."/>
            <person name="Rasinkangas P."/>
            <person name="Parkhill J."/>
            <person name="Rea M.C."/>
            <person name="O'Sullivan O."/>
            <person name="Ritari J."/>
            <person name="Douillard F.P."/>
            <person name="Paul Ross R."/>
            <person name="Yang R."/>
            <person name="Briner A.E."/>
            <person name="Felis G.E."/>
            <person name="de Vos W.M."/>
            <person name="Barrangou R."/>
            <person name="Klaenhammer T.R."/>
            <person name="Caufield P.W."/>
            <person name="Cui Y."/>
            <person name="Zhang H."/>
            <person name="O'Toole P.W."/>
        </authorList>
    </citation>
    <scope>NUCLEOTIDE SEQUENCE [LARGE SCALE GENOMIC DNA]</scope>
    <source>
        <strain evidence="3 4">DSM 12744</strain>
    </source>
</reference>
<dbReference type="Proteomes" id="UP000051330">
    <property type="component" value="Unassembled WGS sequence"/>
</dbReference>
<sequence>MTVRILAACGAGVNSSHQIASAITSEMKKRGYNVKADAVMIKDVNAEMLKKYDIFTPISKTDLDFQTDTAIVPAGPILYRVPSMAKPVYDNVEKVIKEKHLK</sequence>
<gene>
    <name evidence="3" type="ORF">FD09_GL001771</name>
</gene>
<dbReference type="GO" id="GO:0008982">
    <property type="term" value="F:protein-N(PI)-phosphohistidine-sugar phosphotransferase activity"/>
    <property type="evidence" value="ECO:0007669"/>
    <property type="project" value="InterPro"/>
</dbReference>
<dbReference type="GO" id="GO:0009401">
    <property type="term" value="P:phosphoenolpyruvate-dependent sugar phosphotransferase system"/>
    <property type="evidence" value="ECO:0007669"/>
    <property type="project" value="InterPro"/>
</dbReference>
<dbReference type="AlphaFoldDB" id="A0A0R1N095"/>
<dbReference type="RefSeq" id="WP_057818591.1">
    <property type="nucleotide sequence ID" value="NZ_AZEC01000003.1"/>
</dbReference>
<dbReference type="Gene3D" id="3.40.50.2300">
    <property type="match status" value="1"/>
</dbReference>
<dbReference type="OrthoDB" id="2226490at2"/>
<keyword evidence="4" id="KW-1185">Reference proteome</keyword>
<dbReference type="PATRIC" id="fig|1423792.3.peg.1795"/>
<dbReference type="InterPro" id="IPR036095">
    <property type="entry name" value="PTS_EIIB-like_sf"/>
</dbReference>
<dbReference type="EMBL" id="AZEC01000003">
    <property type="protein sequence ID" value="KRL13743.1"/>
    <property type="molecule type" value="Genomic_DNA"/>
</dbReference>
<dbReference type="SUPFAM" id="SSF52794">
    <property type="entry name" value="PTS system IIB component-like"/>
    <property type="match status" value="1"/>
</dbReference>
<evidence type="ECO:0000313" key="4">
    <source>
        <dbReference type="Proteomes" id="UP000051330"/>
    </source>
</evidence>
<evidence type="ECO:0000313" key="3">
    <source>
        <dbReference type="EMBL" id="KRL13743.1"/>
    </source>
</evidence>
<evidence type="ECO:0000259" key="2">
    <source>
        <dbReference type="Pfam" id="PF02302"/>
    </source>
</evidence>
<dbReference type="STRING" id="1423792.FD09_GL001771"/>
<comment type="caution">
    <text evidence="3">The sequence shown here is derived from an EMBL/GenBank/DDBJ whole genome shotgun (WGS) entry which is preliminary data.</text>
</comment>
<name>A0A0R1N095_9LACO</name>
<protein>
    <submittedName>
        <fullName evidence="3">PTS system galactitol-specific transporter subunit IIB</fullName>
    </submittedName>
</protein>
<organism evidence="3 4">
    <name type="scientific">Schleiferilactobacillus perolens DSM 12744</name>
    <dbReference type="NCBI Taxonomy" id="1423792"/>
    <lineage>
        <taxon>Bacteria</taxon>
        <taxon>Bacillati</taxon>
        <taxon>Bacillota</taxon>
        <taxon>Bacilli</taxon>
        <taxon>Lactobacillales</taxon>
        <taxon>Lactobacillaceae</taxon>
        <taxon>Schleiferilactobacillus</taxon>
    </lineage>
</organism>
<dbReference type="InterPro" id="IPR003501">
    <property type="entry name" value="PTS_EIIB_2/3"/>
</dbReference>
<evidence type="ECO:0000256" key="1">
    <source>
        <dbReference type="ARBA" id="ARBA00022679"/>
    </source>
</evidence>
<accession>A0A0R1N095</accession>
<proteinExistence type="predicted"/>
<keyword evidence="1" id="KW-0808">Transferase</keyword>